<proteinExistence type="predicted"/>
<reference evidence="2 3" key="1">
    <citation type="journal article" date="2015" name="Plant Cell">
        <title>Oil accumulation by the oleaginous diatom Fistulifera solaris as revealed by the genome and transcriptome.</title>
        <authorList>
            <person name="Tanaka T."/>
            <person name="Maeda Y."/>
            <person name="Veluchamy A."/>
            <person name="Tanaka M."/>
            <person name="Abida H."/>
            <person name="Marechal E."/>
            <person name="Bowler C."/>
            <person name="Muto M."/>
            <person name="Sunaga Y."/>
            <person name="Tanaka M."/>
            <person name="Yoshino T."/>
            <person name="Taniguchi T."/>
            <person name="Fukuda Y."/>
            <person name="Nemoto M."/>
            <person name="Matsumoto M."/>
            <person name="Wong P.S."/>
            <person name="Aburatani S."/>
            <person name="Fujibuchi W."/>
        </authorList>
    </citation>
    <scope>NUCLEOTIDE SEQUENCE [LARGE SCALE GENOMIC DNA]</scope>
    <source>
        <strain evidence="2 3">JPCC DA0580</strain>
    </source>
</reference>
<keyword evidence="1" id="KW-0175">Coiled coil</keyword>
<evidence type="ECO:0000313" key="2">
    <source>
        <dbReference type="EMBL" id="GAX26411.1"/>
    </source>
</evidence>
<dbReference type="InParanoid" id="A0A1Z5KK53"/>
<dbReference type="EMBL" id="BDSP01000245">
    <property type="protein sequence ID" value="GAX26411.1"/>
    <property type="molecule type" value="Genomic_DNA"/>
</dbReference>
<comment type="caution">
    <text evidence="2">The sequence shown here is derived from an EMBL/GenBank/DDBJ whole genome shotgun (WGS) entry which is preliminary data.</text>
</comment>
<name>A0A1Z5KK53_FISSO</name>
<sequence length="219" mass="26466">MEATNLVDFGNKFQERTQQLQAAQAQLEDVRQQWQTSQELLQEHEKKSLEARQQLLQTTSRCNRIEWEYNQLQETVRDCQEKTTKLVQQKQEIELQLQKEQENWKQNVEEAILAPHMTLTDLYQNCWEAQVQTKQTSLREREDCRNELQRRIDQMGRDRIWLDQQKVQVERDIETAQQHSQRQDEHLEQLAKQVREALEKRARLREQLRQAQEKHPPTA</sequence>
<feature type="coiled-coil region" evidence="1">
    <location>
        <begin position="13"/>
        <end position="103"/>
    </location>
</feature>
<gene>
    <name evidence="2" type="ORF">FisN_37Hh039</name>
</gene>
<accession>A0A1Z5KK53</accession>
<dbReference type="AlphaFoldDB" id="A0A1Z5KK53"/>
<dbReference type="Proteomes" id="UP000198406">
    <property type="component" value="Unassembled WGS sequence"/>
</dbReference>
<evidence type="ECO:0000256" key="1">
    <source>
        <dbReference type="SAM" id="Coils"/>
    </source>
</evidence>
<organism evidence="2 3">
    <name type="scientific">Fistulifera solaris</name>
    <name type="common">Oleaginous diatom</name>
    <dbReference type="NCBI Taxonomy" id="1519565"/>
    <lineage>
        <taxon>Eukaryota</taxon>
        <taxon>Sar</taxon>
        <taxon>Stramenopiles</taxon>
        <taxon>Ochrophyta</taxon>
        <taxon>Bacillariophyta</taxon>
        <taxon>Bacillariophyceae</taxon>
        <taxon>Bacillariophycidae</taxon>
        <taxon>Naviculales</taxon>
        <taxon>Naviculaceae</taxon>
        <taxon>Fistulifera</taxon>
    </lineage>
</organism>
<protein>
    <submittedName>
        <fullName evidence="2">Uncharacterized protein</fullName>
    </submittedName>
</protein>
<keyword evidence="3" id="KW-1185">Reference proteome</keyword>
<evidence type="ECO:0000313" key="3">
    <source>
        <dbReference type="Proteomes" id="UP000198406"/>
    </source>
</evidence>
<feature type="coiled-coil region" evidence="1">
    <location>
        <begin position="173"/>
        <end position="214"/>
    </location>
</feature>